<dbReference type="PANTHER" id="PTHR11766">
    <property type="entry name" value="TYROSYL-TRNA SYNTHETASE"/>
    <property type="match status" value="1"/>
</dbReference>
<evidence type="ECO:0000256" key="5">
    <source>
        <dbReference type="ARBA" id="ARBA00022917"/>
    </source>
</evidence>
<evidence type="ECO:0000256" key="8">
    <source>
        <dbReference type="NCBIfam" id="TIGR00234"/>
    </source>
</evidence>
<evidence type="ECO:0000313" key="10">
    <source>
        <dbReference type="EMBL" id="RDC63059.1"/>
    </source>
</evidence>
<evidence type="ECO:0000256" key="3">
    <source>
        <dbReference type="ARBA" id="ARBA00022741"/>
    </source>
</evidence>
<dbReference type="EC" id="6.1.1.1" evidence="1 8"/>
<dbReference type="GO" id="GO:0006437">
    <property type="term" value="P:tyrosyl-tRNA aminoacylation"/>
    <property type="evidence" value="ECO:0007669"/>
    <property type="project" value="UniProtKB-UniRule"/>
</dbReference>
<sequence length="215" mass="23915">MNLVEELKWRGMLHDAMPGTEEQLTKEMTTGYVGFDPTAASLHIGNLATIMLLVHLQRCGHKPIALVGGATGMIGDPSGKSAERNLLSEEALRLNQEGIRQQLEKFLNFDCGANSAEMVNNYDWFKDFSFLGFLREAGKHLTVNYMMKKNRYKNGYRLMKMAKVGLKACRLPNFRISCCKATIITTCTNIKTCVCRWAVPISGVISLRAPSSFAG</sequence>
<dbReference type="Pfam" id="PF00579">
    <property type="entry name" value="tRNA-synt_1b"/>
    <property type="match status" value="1"/>
</dbReference>
<dbReference type="GO" id="GO:0005829">
    <property type="term" value="C:cytosol"/>
    <property type="evidence" value="ECO:0007669"/>
    <property type="project" value="TreeGrafter"/>
</dbReference>
<protein>
    <recommendedName>
        <fullName evidence="1 8">Tyrosine--tRNA ligase</fullName>
        <ecNumber evidence="1 8">6.1.1.1</ecNumber>
    </recommendedName>
</protein>
<organism evidence="10 11">
    <name type="scientific">Adhaeribacter pallidiroseus</name>
    <dbReference type="NCBI Taxonomy" id="2072847"/>
    <lineage>
        <taxon>Bacteria</taxon>
        <taxon>Pseudomonadati</taxon>
        <taxon>Bacteroidota</taxon>
        <taxon>Cytophagia</taxon>
        <taxon>Cytophagales</taxon>
        <taxon>Hymenobacteraceae</taxon>
        <taxon>Adhaeribacter</taxon>
    </lineage>
</organism>
<dbReference type="GO" id="GO:0004831">
    <property type="term" value="F:tyrosine-tRNA ligase activity"/>
    <property type="evidence" value="ECO:0007669"/>
    <property type="project" value="UniProtKB-UniRule"/>
</dbReference>
<keyword evidence="5 9" id="KW-0648">Protein biosynthesis</keyword>
<name>A0A369QJL5_9BACT</name>
<dbReference type="InterPro" id="IPR001412">
    <property type="entry name" value="aa-tRNA-synth_I_CS"/>
</dbReference>
<evidence type="ECO:0000256" key="4">
    <source>
        <dbReference type="ARBA" id="ARBA00022840"/>
    </source>
</evidence>
<dbReference type="AlphaFoldDB" id="A0A369QJL5"/>
<evidence type="ECO:0000256" key="1">
    <source>
        <dbReference type="ARBA" id="ARBA00013160"/>
    </source>
</evidence>
<dbReference type="InterPro" id="IPR024088">
    <property type="entry name" value="Tyr-tRNA-ligase_bac-type"/>
</dbReference>
<dbReference type="PROSITE" id="PS00178">
    <property type="entry name" value="AA_TRNA_LIGASE_I"/>
    <property type="match status" value="1"/>
</dbReference>
<dbReference type="GO" id="GO:0005524">
    <property type="term" value="F:ATP binding"/>
    <property type="evidence" value="ECO:0007669"/>
    <property type="project" value="UniProtKB-KW"/>
</dbReference>
<dbReference type="InterPro" id="IPR002307">
    <property type="entry name" value="Tyr-tRNA-ligase"/>
</dbReference>
<evidence type="ECO:0000256" key="2">
    <source>
        <dbReference type="ARBA" id="ARBA00022598"/>
    </source>
</evidence>
<comment type="similarity">
    <text evidence="9">Belongs to the class-I aminoacyl-tRNA synthetase family.</text>
</comment>
<evidence type="ECO:0000256" key="9">
    <source>
        <dbReference type="RuleBase" id="RU363036"/>
    </source>
</evidence>
<dbReference type="PANTHER" id="PTHR11766:SF0">
    <property type="entry name" value="TYROSINE--TRNA LIGASE, MITOCHONDRIAL"/>
    <property type="match status" value="1"/>
</dbReference>
<keyword evidence="4 9" id="KW-0067">ATP-binding</keyword>
<evidence type="ECO:0000313" key="11">
    <source>
        <dbReference type="Proteomes" id="UP000253919"/>
    </source>
</evidence>
<dbReference type="Proteomes" id="UP000253919">
    <property type="component" value="Unassembled WGS sequence"/>
</dbReference>
<proteinExistence type="inferred from homology"/>
<dbReference type="InterPro" id="IPR002305">
    <property type="entry name" value="aa-tRNA-synth_Ic"/>
</dbReference>
<keyword evidence="3 9" id="KW-0547">Nucleotide-binding</keyword>
<comment type="caution">
    <text evidence="10">The sequence shown here is derived from an EMBL/GenBank/DDBJ whole genome shotgun (WGS) entry which is preliminary data.</text>
</comment>
<dbReference type="InterPro" id="IPR014729">
    <property type="entry name" value="Rossmann-like_a/b/a_fold"/>
</dbReference>
<dbReference type="Gene3D" id="3.40.50.620">
    <property type="entry name" value="HUPs"/>
    <property type="match status" value="1"/>
</dbReference>
<reference evidence="10 11" key="1">
    <citation type="submission" date="2018-04" db="EMBL/GenBank/DDBJ databases">
        <title>Adhaeribacter sp. HMF7616 genome sequencing and assembly.</title>
        <authorList>
            <person name="Kang H."/>
            <person name="Kang J."/>
            <person name="Cha I."/>
            <person name="Kim H."/>
            <person name="Joh K."/>
        </authorList>
    </citation>
    <scope>NUCLEOTIDE SEQUENCE [LARGE SCALE GENOMIC DNA]</scope>
    <source>
        <strain evidence="10 11">HMF7616</strain>
    </source>
</reference>
<dbReference type="EMBL" id="QASA01000001">
    <property type="protein sequence ID" value="RDC63059.1"/>
    <property type="molecule type" value="Genomic_DNA"/>
</dbReference>
<comment type="catalytic activity">
    <reaction evidence="7">
        <text>tRNA(Tyr) + L-tyrosine + ATP = L-tyrosyl-tRNA(Tyr) + AMP + diphosphate + H(+)</text>
        <dbReference type="Rhea" id="RHEA:10220"/>
        <dbReference type="Rhea" id="RHEA-COMP:9706"/>
        <dbReference type="Rhea" id="RHEA-COMP:9707"/>
        <dbReference type="ChEBI" id="CHEBI:15378"/>
        <dbReference type="ChEBI" id="CHEBI:30616"/>
        <dbReference type="ChEBI" id="CHEBI:33019"/>
        <dbReference type="ChEBI" id="CHEBI:58315"/>
        <dbReference type="ChEBI" id="CHEBI:78442"/>
        <dbReference type="ChEBI" id="CHEBI:78536"/>
        <dbReference type="ChEBI" id="CHEBI:456215"/>
        <dbReference type="EC" id="6.1.1.1"/>
    </reaction>
</comment>
<keyword evidence="2 9" id="KW-0436">Ligase</keyword>
<evidence type="ECO:0000256" key="7">
    <source>
        <dbReference type="ARBA" id="ARBA00048248"/>
    </source>
</evidence>
<dbReference type="SUPFAM" id="SSF52374">
    <property type="entry name" value="Nucleotidylyl transferase"/>
    <property type="match status" value="1"/>
</dbReference>
<dbReference type="NCBIfam" id="TIGR00234">
    <property type="entry name" value="tyrS"/>
    <property type="match status" value="1"/>
</dbReference>
<evidence type="ECO:0000256" key="6">
    <source>
        <dbReference type="ARBA" id="ARBA00023146"/>
    </source>
</evidence>
<keyword evidence="6 9" id="KW-0030">Aminoacyl-tRNA synthetase</keyword>
<gene>
    <name evidence="10" type="ORF">AHMF7616_01659</name>
</gene>
<accession>A0A369QJL5</accession>
<keyword evidence="11" id="KW-1185">Reference proteome</keyword>